<evidence type="ECO:0000256" key="5">
    <source>
        <dbReference type="ARBA" id="ARBA00012213"/>
    </source>
</evidence>
<dbReference type="InterPro" id="IPR036704">
    <property type="entry name" value="RraA/RraA-like_sf"/>
</dbReference>
<dbReference type="CDD" id="cd16841">
    <property type="entry name" value="RraA_family"/>
    <property type="match status" value="1"/>
</dbReference>
<gene>
    <name evidence="13" type="ORF">ACFPYJ_26735</name>
</gene>
<evidence type="ECO:0000256" key="9">
    <source>
        <dbReference type="ARBA" id="ARBA00029596"/>
    </source>
</evidence>
<dbReference type="RefSeq" id="WP_379191296.1">
    <property type="nucleotide sequence ID" value="NZ_JBHSOW010000102.1"/>
</dbReference>
<dbReference type="EC" id="4.1.3.17" evidence="5"/>
<proteinExistence type="inferred from homology"/>
<dbReference type="SUPFAM" id="SSF89562">
    <property type="entry name" value="RraA-like"/>
    <property type="match status" value="1"/>
</dbReference>
<dbReference type="EC" id="4.1.1.112" evidence="6"/>
<comment type="catalytic activity">
    <reaction evidence="12">
        <text>oxaloacetate + H(+) = pyruvate + CO2</text>
        <dbReference type="Rhea" id="RHEA:15641"/>
        <dbReference type="ChEBI" id="CHEBI:15361"/>
        <dbReference type="ChEBI" id="CHEBI:15378"/>
        <dbReference type="ChEBI" id="CHEBI:16452"/>
        <dbReference type="ChEBI" id="CHEBI:16526"/>
        <dbReference type="EC" id="4.1.1.112"/>
    </reaction>
</comment>
<dbReference type="EMBL" id="JBHSOW010000102">
    <property type="protein sequence ID" value="MFC5652650.1"/>
    <property type="molecule type" value="Genomic_DNA"/>
</dbReference>
<evidence type="ECO:0000256" key="6">
    <source>
        <dbReference type="ARBA" id="ARBA00012947"/>
    </source>
</evidence>
<comment type="subunit">
    <text evidence="4">Homotrimer.</text>
</comment>
<comment type="cofactor">
    <cofactor evidence="2">
        <name>a divalent metal cation</name>
        <dbReference type="ChEBI" id="CHEBI:60240"/>
    </cofactor>
</comment>
<comment type="catalytic activity">
    <reaction evidence="1">
        <text>4-hydroxy-4-methyl-2-oxoglutarate = 2 pyruvate</text>
        <dbReference type="Rhea" id="RHEA:22748"/>
        <dbReference type="ChEBI" id="CHEBI:15361"/>
        <dbReference type="ChEBI" id="CHEBI:58276"/>
        <dbReference type="EC" id="4.1.3.17"/>
    </reaction>
</comment>
<evidence type="ECO:0000313" key="14">
    <source>
        <dbReference type="Proteomes" id="UP001596047"/>
    </source>
</evidence>
<protein>
    <recommendedName>
        <fullName evidence="7">Putative 4-hydroxy-4-methyl-2-oxoglutarate aldolase</fullName>
        <ecNumber evidence="6">4.1.1.112</ecNumber>
        <ecNumber evidence="5">4.1.3.17</ecNumber>
    </recommendedName>
    <alternativeName>
        <fullName evidence="11">Oxaloacetate decarboxylase</fullName>
    </alternativeName>
    <alternativeName>
        <fullName evidence="9">Regulator of ribonuclease activity homolog</fullName>
    </alternativeName>
    <alternativeName>
        <fullName evidence="10">RraA-like protein</fullName>
    </alternativeName>
</protein>
<evidence type="ECO:0000256" key="7">
    <source>
        <dbReference type="ARBA" id="ARBA00016549"/>
    </source>
</evidence>
<comment type="caution">
    <text evidence="13">The sequence shown here is derived from an EMBL/GenBank/DDBJ whole genome shotgun (WGS) entry which is preliminary data.</text>
</comment>
<dbReference type="InterPro" id="IPR005493">
    <property type="entry name" value="RraA/RraA-like"/>
</dbReference>
<accession>A0ABW0W399</accession>
<organism evidence="13 14">
    <name type="scientific">Paenibacillus solisilvae</name>
    <dbReference type="NCBI Taxonomy" id="2486751"/>
    <lineage>
        <taxon>Bacteria</taxon>
        <taxon>Bacillati</taxon>
        <taxon>Bacillota</taxon>
        <taxon>Bacilli</taxon>
        <taxon>Bacillales</taxon>
        <taxon>Paenibacillaceae</taxon>
        <taxon>Paenibacillus</taxon>
    </lineage>
</organism>
<evidence type="ECO:0000256" key="3">
    <source>
        <dbReference type="ARBA" id="ARBA00008621"/>
    </source>
</evidence>
<keyword evidence="14" id="KW-1185">Reference proteome</keyword>
<reference evidence="14" key="1">
    <citation type="journal article" date="2019" name="Int. J. Syst. Evol. Microbiol.">
        <title>The Global Catalogue of Microorganisms (GCM) 10K type strain sequencing project: providing services to taxonomists for standard genome sequencing and annotation.</title>
        <authorList>
            <consortium name="The Broad Institute Genomics Platform"/>
            <consortium name="The Broad Institute Genome Sequencing Center for Infectious Disease"/>
            <person name="Wu L."/>
            <person name="Ma J."/>
        </authorList>
    </citation>
    <scope>NUCLEOTIDE SEQUENCE [LARGE SCALE GENOMIC DNA]</scope>
    <source>
        <strain evidence="14">CGMCC 1.3240</strain>
    </source>
</reference>
<evidence type="ECO:0000256" key="12">
    <source>
        <dbReference type="ARBA" id="ARBA00047973"/>
    </source>
</evidence>
<dbReference type="PANTHER" id="PTHR33254:SF4">
    <property type="entry name" value="4-HYDROXY-4-METHYL-2-OXOGLUTARATE ALDOLASE 3-RELATED"/>
    <property type="match status" value="1"/>
</dbReference>
<evidence type="ECO:0000256" key="10">
    <source>
        <dbReference type="ARBA" id="ARBA00030169"/>
    </source>
</evidence>
<dbReference type="Proteomes" id="UP001596047">
    <property type="component" value="Unassembled WGS sequence"/>
</dbReference>
<dbReference type="Gene3D" id="3.50.30.40">
    <property type="entry name" value="Ribonuclease E inhibitor RraA/RraA-like"/>
    <property type="match status" value="1"/>
</dbReference>
<evidence type="ECO:0000256" key="8">
    <source>
        <dbReference type="ARBA" id="ARBA00025046"/>
    </source>
</evidence>
<name>A0ABW0W399_9BACL</name>
<evidence type="ECO:0000256" key="1">
    <source>
        <dbReference type="ARBA" id="ARBA00001342"/>
    </source>
</evidence>
<evidence type="ECO:0000256" key="4">
    <source>
        <dbReference type="ARBA" id="ARBA00011233"/>
    </source>
</evidence>
<dbReference type="Pfam" id="PF03737">
    <property type="entry name" value="RraA-like"/>
    <property type="match status" value="1"/>
</dbReference>
<evidence type="ECO:0000256" key="2">
    <source>
        <dbReference type="ARBA" id="ARBA00001968"/>
    </source>
</evidence>
<comment type="function">
    <text evidence="8">Catalyzes the aldol cleavage of 4-hydroxy-4-methyl-2-oxoglutarate (HMG) into 2 molecules of pyruvate. Also contains a secondary oxaloacetate (OAA) decarboxylase activity due to the common pyruvate enolate transition state formed following C-C bond cleavage in the retro-aldol and decarboxylation reactions.</text>
</comment>
<evidence type="ECO:0000256" key="11">
    <source>
        <dbReference type="ARBA" id="ARBA00032305"/>
    </source>
</evidence>
<comment type="similarity">
    <text evidence="3">Belongs to the class II aldolase/RraA-like family.</text>
</comment>
<dbReference type="PANTHER" id="PTHR33254">
    <property type="entry name" value="4-HYDROXY-4-METHYL-2-OXOGLUTARATE ALDOLASE 3-RELATED"/>
    <property type="match status" value="1"/>
</dbReference>
<evidence type="ECO:0000313" key="13">
    <source>
        <dbReference type="EMBL" id="MFC5652650.1"/>
    </source>
</evidence>
<sequence length="208" mass="22620">MKPLFRIQPRVQGVTPELLDMYREISPSTIGHFTDFGFLNSLQPLYRPIQMVGNAVTVRIPHIDSAAISHALKLVQPNDILVVDMSGDDHRACWGEFRTYAAMAKKAAGVIVSGCVTDVRAITGLGFPVYSRGISALTTRSLELQGEVNTTISVCGVSIHPGDLIVGDDDGLFVVNPEDAVEIGCAALEKQHKEALRRQAYVCDANRD</sequence>